<dbReference type="GO" id="GO:0005737">
    <property type="term" value="C:cytoplasm"/>
    <property type="evidence" value="ECO:0007669"/>
    <property type="project" value="TreeGrafter"/>
</dbReference>
<evidence type="ECO:0000256" key="2">
    <source>
        <dbReference type="ARBA" id="ARBA00022576"/>
    </source>
</evidence>
<dbReference type="SUPFAM" id="SSF53383">
    <property type="entry name" value="PLP-dependent transferases"/>
    <property type="match status" value="1"/>
</dbReference>
<dbReference type="PANTHER" id="PTHR43807">
    <property type="entry name" value="FI04487P"/>
    <property type="match status" value="1"/>
</dbReference>
<feature type="domain" description="Aminotransferase class I/classII large" evidence="6">
    <location>
        <begin position="70"/>
        <end position="394"/>
    </location>
</feature>
<evidence type="ECO:0000313" key="7">
    <source>
        <dbReference type="EMBL" id="GEM39769.1"/>
    </source>
</evidence>
<dbReference type="Proteomes" id="UP000321424">
    <property type="component" value="Unassembled WGS sequence"/>
</dbReference>
<evidence type="ECO:0000256" key="4">
    <source>
        <dbReference type="ARBA" id="ARBA00022898"/>
    </source>
</evidence>
<name>A0A511MGQ7_9NOCA</name>
<dbReference type="InterPro" id="IPR015421">
    <property type="entry name" value="PyrdxlP-dep_Trfase_major"/>
</dbReference>
<dbReference type="AlphaFoldDB" id="A0A511MGQ7"/>
<dbReference type="InterPro" id="IPR015424">
    <property type="entry name" value="PyrdxlP-dep_Trfase"/>
</dbReference>
<evidence type="ECO:0000256" key="1">
    <source>
        <dbReference type="ARBA" id="ARBA00001933"/>
    </source>
</evidence>
<reference evidence="7 8" key="1">
    <citation type="submission" date="2019-07" db="EMBL/GenBank/DDBJ databases">
        <title>Whole genome shotgun sequence of Nocardia ninae NBRC 108245.</title>
        <authorList>
            <person name="Hosoyama A."/>
            <person name="Uohara A."/>
            <person name="Ohji S."/>
            <person name="Ichikawa N."/>
        </authorList>
    </citation>
    <scope>NUCLEOTIDE SEQUENCE [LARGE SCALE GENOMIC DNA]</scope>
    <source>
        <strain evidence="7 8">NBRC 108245</strain>
    </source>
</reference>
<evidence type="ECO:0000256" key="5">
    <source>
        <dbReference type="RuleBase" id="RU000481"/>
    </source>
</evidence>
<dbReference type="PROSITE" id="PS00105">
    <property type="entry name" value="AA_TRANSFER_CLASS_1"/>
    <property type="match status" value="1"/>
</dbReference>
<evidence type="ECO:0000256" key="3">
    <source>
        <dbReference type="ARBA" id="ARBA00022679"/>
    </source>
</evidence>
<dbReference type="Gene3D" id="3.40.640.10">
    <property type="entry name" value="Type I PLP-dependent aspartate aminotransferase-like (Major domain)"/>
    <property type="match status" value="1"/>
</dbReference>
<evidence type="ECO:0000313" key="8">
    <source>
        <dbReference type="Proteomes" id="UP000321424"/>
    </source>
</evidence>
<evidence type="ECO:0000259" key="6">
    <source>
        <dbReference type="Pfam" id="PF00155"/>
    </source>
</evidence>
<proteinExistence type="inferred from homology"/>
<protein>
    <recommendedName>
        <fullName evidence="5">Aminotransferase</fullName>
        <ecNumber evidence="5">2.6.1.-</ecNumber>
    </recommendedName>
</protein>
<dbReference type="Gene3D" id="3.90.1150.10">
    <property type="entry name" value="Aspartate Aminotransferase, domain 1"/>
    <property type="match status" value="1"/>
</dbReference>
<accession>A0A511MGQ7</accession>
<dbReference type="EC" id="2.6.1.-" evidence="5"/>
<dbReference type="InterPro" id="IPR004838">
    <property type="entry name" value="NHTrfase_class1_PyrdxlP-BS"/>
</dbReference>
<dbReference type="CDD" id="cd00609">
    <property type="entry name" value="AAT_like"/>
    <property type="match status" value="1"/>
</dbReference>
<dbReference type="RefSeq" id="WP_246180990.1">
    <property type="nucleotide sequence ID" value="NZ_BJXA01000028.1"/>
</dbReference>
<dbReference type="GO" id="GO:0030170">
    <property type="term" value="F:pyridoxal phosphate binding"/>
    <property type="evidence" value="ECO:0007669"/>
    <property type="project" value="InterPro"/>
</dbReference>
<keyword evidence="2 5" id="KW-0032">Aminotransferase</keyword>
<keyword evidence="3 5" id="KW-0808">Transferase</keyword>
<dbReference type="InterPro" id="IPR051326">
    <property type="entry name" value="Kynurenine-oxoglutarate_AT"/>
</dbReference>
<keyword evidence="8" id="KW-1185">Reference proteome</keyword>
<organism evidence="7 8">
    <name type="scientific">Nocardia ninae NBRC 108245</name>
    <dbReference type="NCBI Taxonomy" id="1210091"/>
    <lineage>
        <taxon>Bacteria</taxon>
        <taxon>Bacillati</taxon>
        <taxon>Actinomycetota</taxon>
        <taxon>Actinomycetes</taxon>
        <taxon>Mycobacteriales</taxon>
        <taxon>Nocardiaceae</taxon>
        <taxon>Nocardia</taxon>
    </lineage>
</organism>
<sequence length="412" mass="43923">MESPQSSLRDGTLQNMAGAALPVAERVGNLARSGLFGLLAAARGGQTIDLALGVPAVPATPLGLIEMACAALRDGMNQYEQPDGNIVLRQRIAAELSVPTDPATELTITVGATTALTAAILAVVDPGDEVVVFEPFYENFISAIALAGGVPRLVAMHAPDWRFDVAELRAVFGPRTKAVVLCTPNNPTGHMLTRAEFADIAELCERWNAVVISDEIYSGYVYAGHRHLSAVDLPALGDRSIVIGSLSKSHAVSGWRIGYLRANAALSRSMRQVHVAVCGGAAAPLQAAAARMAAAQPGFLRAVANLDAQRDLVVSMFDDIGLRCIPPDGGCYAIADIRQFTDEDCESLAYRLVREAGVMVAPGKFFYATESDGAHLVRVAFNRRLETLDLARQRLSIYQTSSSGRDVARPRR</sequence>
<keyword evidence="4" id="KW-0663">Pyridoxal phosphate</keyword>
<dbReference type="GO" id="GO:0016212">
    <property type="term" value="F:kynurenine-oxoglutarate transaminase activity"/>
    <property type="evidence" value="ECO:0007669"/>
    <property type="project" value="TreeGrafter"/>
</dbReference>
<dbReference type="EMBL" id="BJXA01000028">
    <property type="protein sequence ID" value="GEM39769.1"/>
    <property type="molecule type" value="Genomic_DNA"/>
</dbReference>
<comment type="cofactor">
    <cofactor evidence="1 5">
        <name>pyridoxal 5'-phosphate</name>
        <dbReference type="ChEBI" id="CHEBI:597326"/>
    </cofactor>
</comment>
<gene>
    <name evidence="7" type="ORF">NN4_42880</name>
</gene>
<dbReference type="PANTHER" id="PTHR43807:SF20">
    <property type="entry name" value="FI04487P"/>
    <property type="match status" value="1"/>
</dbReference>
<dbReference type="InterPro" id="IPR015422">
    <property type="entry name" value="PyrdxlP-dep_Trfase_small"/>
</dbReference>
<comment type="similarity">
    <text evidence="5">Belongs to the class-I pyridoxal-phosphate-dependent aminotransferase family.</text>
</comment>
<dbReference type="Pfam" id="PF00155">
    <property type="entry name" value="Aminotran_1_2"/>
    <property type="match status" value="1"/>
</dbReference>
<dbReference type="InterPro" id="IPR004839">
    <property type="entry name" value="Aminotransferase_I/II_large"/>
</dbReference>
<comment type="caution">
    <text evidence="7">The sequence shown here is derived from an EMBL/GenBank/DDBJ whole genome shotgun (WGS) entry which is preliminary data.</text>
</comment>